<evidence type="ECO:0000256" key="7">
    <source>
        <dbReference type="SAM" id="Phobius"/>
    </source>
</evidence>
<organism evidence="8 9">
    <name type="scientific">Albula glossodonta</name>
    <name type="common">roundjaw bonefish</name>
    <dbReference type="NCBI Taxonomy" id="121402"/>
    <lineage>
        <taxon>Eukaryota</taxon>
        <taxon>Metazoa</taxon>
        <taxon>Chordata</taxon>
        <taxon>Craniata</taxon>
        <taxon>Vertebrata</taxon>
        <taxon>Euteleostomi</taxon>
        <taxon>Actinopterygii</taxon>
        <taxon>Neopterygii</taxon>
        <taxon>Teleostei</taxon>
        <taxon>Albuliformes</taxon>
        <taxon>Albulidae</taxon>
        <taxon>Albula</taxon>
    </lineage>
</organism>
<evidence type="ECO:0000256" key="2">
    <source>
        <dbReference type="ARBA" id="ARBA00009751"/>
    </source>
</evidence>
<name>A0A8T2MXQ5_9TELE</name>
<evidence type="ECO:0000256" key="1">
    <source>
        <dbReference type="ARBA" id="ARBA00004141"/>
    </source>
</evidence>
<sequence length="428" mass="48126">MASSGTSHRNSLLTTTSLSLTLSAAPAMFGTESSLSMFLNTLTPKFYVALTGTSSLISGLILIFEWWYFRKYGTSFIEQVSVSHLRPLLGGVDTASPSSLSSSNGDIDSSKQSVSECKVWRNPLNLFRGAEYNRCATAYILLAEEEATTIVEAERLDTNVLVYIKRRLAMCSRKLGRPREAVKMIRDLMKEFPLLSMFSIHENLLETLLELQAYADVQAVLAKYDDISLPKSATICYTAALLKARGISDKFSPEAASRRGLSTAEMNAYLLEMKSLILPPEHILKRGDSEAIAYAFFHLQHWKRVEGALNLLHCTWEGTFRMIPYPLEKGHLFYPYPICTETADRELLPTVFHEVSVYPKKELPFFILFTAGLCSFTAMLALLTHQFPELMGIFAKAFLSTLFAPLNFIMEYLESILPSSLWHQLTRI</sequence>
<feature type="transmembrane region" description="Helical" evidence="7">
    <location>
        <begin position="46"/>
        <end position="69"/>
    </location>
</feature>
<dbReference type="PANTHER" id="PTHR12745">
    <property type="entry name" value="SUPPRESSION OF TUMORIGENICITY 7"/>
    <property type="match status" value="1"/>
</dbReference>
<evidence type="ECO:0000256" key="4">
    <source>
        <dbReference type="ARBA" id="ARBA00022989"/>
    </source>
</evidence>
<evidence type="ECO:0000313" key="8">
    <source>
        <dbReference type="EMBL" id="KAG9332915.1"/>
    </source>
</evidence>
<evidence type="ECO:0000256" key="5">
    <source>
        <dbReference type="ARBA" id="ARBA00023136"/>
    </source>
</evidence>
<dbReference type="CDD" id="cd11557">
    <property type="entry name" value="ST7"/>
    <property type="match status" value="1"/>
</dbReference>
<reference evidence="8" key="1">
    <citation type="thesis" date="2021" institute="BYU ScholarsArchive" country="Provo, UT, USA">
        <title>Applications of and Algorithms for Genome Assembly and Genomic Analyses with an Emphasis on Marine Teleosts.</title>
        <authorList>
            <person name="Pickett B.D."/>
        </authorList>
    </citation>
    <scope>NUCLEOTIDE SEQUENCE</scope>
    <source>
        <strain evidence="8">HI-2016</strain>
    </source>
</reference>
<feature type="transmembrane region" description="Helical" evidence="7">
    <location>
        <begin position="363"/>
        <end position="384"/>
    </location>
</feature>
<dbReference type="AlphaFoldDB" id="A0A8T2MXQ5"/>
<keyword evidence="3 7" id="KW-0812">Transmembrane</keyword>
<accession>A0A8T2MXQ5</accession>
<comment type="subcellular location">
    <subcellularLocation>
        <location evidence="1">Membrane</location>
        <topology evidence="1">Multi-pass membrane protein</topology>
    </subcellularLocation>
</comment>
<evidence type="ECO:0000256" key="3">
    <source>
        <dbReference type="ARBA" id="ARBA00022692"/>
    </source>
</evidence>
<evidence type="ECO:0000256" key="6">
    <source>
        <dbReference type="ARBA" id="ARBA00040270"/>
    </source>
</evidence>
<dbReference type="Pfam" id="PF04184">
    <property type="entry name" value="ST7"/>
    <property type="match status" value="2"/>
</dbReference>
<comment type="similarity">
    <text evidence="2">Belongs to the ST7 family.</text>
</comment>
<proteinExistence type="inferred from homology"/>
<keyword evidence="4 7" id="KW-1133">Transmembrane helix</keyword>
<keyword evidence="9" id="KW-1185">Reference proteome</keyword>
<dbReference type="OrthoDB" id="5914722at2759"/>
<protein>
    <recommendedName>
        <fullName evidence="6">Protein ST7 homolog</fullName>
    </recommendedName>
</protein>
<gene>
    <name evidence="8" type="ORF">JZ751_014061</name>
</gene>
<dbReference type="InterPro" id="IPR007311">
    <property type="entry name" value="ST7"/>
</dbReference>
<dbReference type="PANTHER" id="PTHR12745:SF6">
    <property type="entry name" value="PROTEIN ST7 HOMOLOG"/>
    <property type="match status" value="1"/>
</dbReference>
<comment type="caution">
    <text evidence="8">The sequence shown here is derived from an EMBL/GenBank/DDBJ whole genome shotgun (WGS) entry which is preliminary data.</text>
</comment>
<dbReference type="Proteomes" id="UP000824540">
    <property type="component" value="Unassembled WGS sequence"/>
</dbReference>
<dbReference type="EMBL" id="JAFBMS010000230">
    <property type="protein sequence ID" value="KAG9332915.1"/>
    <property type="molecule type" value="Genomic_DNA"/>
</dbReference>
<keyword evidence="5 7" id="KW-0472">Membrane</keyword>
<evidence type="ECO:0000313" key="9">
    <source>
        <dbReference type="Proteomes" id="UP000824540"/>
    </source>
</evidence>
<dbReference type="GO" id="GO:0016020">
    <property type="term" value="C:membrane"/>
    <property type="evidence" value="ECO:0007669"/>
    <property type="project" value="UniProtKB-SubCell"/>
</dbReference>